<dbReference type="OrthoDB" id="9795979at2"/>
<keyword evidence="13" id="KW-0121">Carboxypeptidase</keyword>
<dbReference type="GO" id="GO:0008360">
    <property type="term" value="P:regulation of cell shape"/>
    <property type="evidence" value="ECO:0007669"/>
    <property type="project" value="UniProtKB-KW"/>
</dbReference>
<dbReference type="GO" id="GO:0071555">
    <property type="term" value="P:cell wall organization"/>
    <property type="evidence" value="ECO:0007669"/>
    <property type="project" value="UniProtKB-KW"/>
</dbReference>
<feature type="active site" evidence="7">
    <location>
        <position position="111"/>
    </location>
</feature>
<dbReference type="RefSeq" id="WP_013214100.1">
    <property type="nucleotide sequence ID" value="NC_014313.1"/>
</dbReference>
<feature type="signal peptide" evidence="11">
    <location>
        <begin position="1"/>
        <end position="24"/>
    </location>
</feature>
<dbReference type="Pfam" id="PF00768">
    <property type="entry name" value="Peptidase_S11"/>
    <property type="match status" value="1"/>
</dbReference>
<dbReference type="SUPFAM" id="SSF56601">
    <property type="entry name" value="beta-lactamase/transpeptidase-like"/>
    <property type="match status" value="1"/>
</dbReference>
<evidence type="ECO:0000256" key="10">
    <source>
        <dbReference type="SAM" id="MobiDB-lite"/>
    </source>
</evidence>
<comment type="similarity">
    <text evidence="1 9">Belongs to the peptidase S11 family.</text>
</comment>
<sequence length="360" mass="38010" precursor="true">MRARAAQIAAMALFCIGGPITASAGPALLFELSTGKVLYSEDIDDVWYPASLTKLTTAYLAFQAIKDGKLRLTDKIPCSLVATLQPPSKAGLNVGDTLTVEQALQAVIVKSANDVTVMLAEAISGSETNFIEQMNATAQRLGMTRTHFDNTNGLPSPGQLTSARDLARIARAIVTDFPEYASYWSMPAMRIGKRRLGSHNALLKTFPGADGMKTGFTCDSGYNVAASATRDGRRLVAIVLGESSGNERAVRSAALLEYGFQYYDWKAMFNMPTIDTLPVDPNSKGVLSVRDTVAATSCGGGHRHRGAKHRAKGKLTAKNKAIKKKSNAADQPQDAASGSADGAPAPTKGAQSKAAQAASP</sequence>
<evidence type="ECO:0000256" key="8">
    <source>
        <dbReference type="PIRSR" id="PIRSR618044-2"/>
    </source>
</evidence>
<keyword evidence="13" id="KW-0645">Protease</keyword>
<evidence type="ECO:0000256" key="11">
    <source>
        <dbReference type="SAM" id="SignalP"/>
    </source>
</evidence>
<dbReference type="Gene3D" id="3.40.710.10">
    <property type="entry name" value="DD-peptidase/beta-lactamase superfamily"/>
    <property type="match status" value="1"/>
</dbReference>
<dbReference type="EC" id="3.4.16.4" evidence="13"/>
<keyword evidence="4" id="KW-0133">Cell shape</keyword>
<dbReference type="InterPro" id="IPR012338">
    <property type="entry name" value="Beta-lactam/transpept-like"/>
</dbReference>
<dbReference type="EMBL" id="CP002083">
    <property type="protein sequence ID" value="ADJ21881.1"/>
    <property type="molecule type" value="Genomic_DNA"/>
</dbReference>
<dbReference type="GO" id="GO:0009002">
    <property type="term" value="F:serine-type D-Ala-D-Ala carboxypeptidase activity"/>
    <property type="evidence" value="ECO:0007669"/>
    <property type="project" value="UniProtKB-EC"/>
</dbReference>
<evidence type="ECO:0000256" key="9">
    <source>
        <dbReference type="RuleBase" id="RU004016"/>
    </source>
</evidence>
<evidence type="ECO:0000256" key="7">
    <source>
        <dbReference type="PIRSR" id="PIRSR618044-1"/>
    </source>
</evidence>
<keyword evidence="14" id="KW-1185">Reference proteome</keyword>
<dbReference type="GO" id="GO:0006508">
    <property type="term" value="P:proteolysis"/>
    <property type="evidence" value="ECO:0007669"/>
    <property type="project" value="InterPro"/>
</dbReference>
<dbReference type="GO" id="GO:0009252">
    <property type="term" value="P:peptidoglycan biosynthetic process"/>
    <property type="evidence" value="ECO:0007669"/>
    <property type="project" value="UniProtKB-KW"/>
</dbReference>
<feature type="compositionally biased region" description="Low complexity" evidence="10">
    <location>
        <begin position="334"/>
        <end position="360"/>
    </location>
</feature>
<dbReference type="eggNOG" id="COG1686">
    <property type="taxonomic scope" value="Bacteria"/>
</dbReference>
<dbReference type="AlphaFoldDB" id="D8JPJ0"/>
<keyword evidence="6" id="KW-0961">Cell wall biogenesis/degradation</keyword>
<dbReference type="KEGG" id="hdn:Hden_0054"/>
<name>D8JPJ0_HYPDA</name>
<keyword evidence="5" id="KW-0573">Peptidoglycan synthesis</keyword>
<protein>
    <submittedName>
        <fullName evidence="13">Serine-type D-Ala-D-Ala carboxypeptidase</fullName>
        <ecNumber evidence="13">3.4.16.4</ecNumber>
    </submittedName>
</protein>
<feature type="domain" description="Peptidase S11 D-alanyl-D-alanine carboxypeptidase A N-terminal" evidence="12">
    <location>
        <begin position="21"/>
        <end position="243"/>
    </location>
</feature>
<organism evidence="13 14">
    <name type="scientific">Hyphomicrobium denitrificans (strain ATCC 51888 / DSM 1869 / NCIMB 11706 / TK 0415)</name>
    <dbReference type="NCBI Taxonomy" id="582899"/>
    <lineage>
        <taxon>Bacteria</taxon>
        <taxon>Pseudomonadati</taxon>
        <taxon>Pseudomonadota</taxon>
        <taxon>Alphaproteobacteria</taxon>
        <taxon>Hyphomicrobiales</taxon>
        <taxon>Hyphomicrobiaceae</taxon>
        <taxon>Hyphomicrobium</taxon>
    </lineage>
</organism>
<gene>
    <name evidence="13" type="ordered locus">Hden_0054</name>
</gene>
<dbReference type="HOGENOM" id="CLU_027070_1_2_5"/>
<accession>D8JPJ0</accession>
<dbReference type="PRINTS" id="PR00725">
    <property type="entry name" value="DADACBPTASE1"/>
</dbReference>
<evidence type="ECO:0000256" key="2">
    <source>
        <dbReference type="ARBA" id="ARBA00022729"/>
    </source>
</evidence>
<feature type="active site" description="Acyl-ester intermediate" evidence="7">
    <location>
        <position position="51"/>
    </location>
</feature>
<reference evidence="14" key="1">
    <citation type="journal article" date="2011" name="J. Bacteriol.">
        <title>Genome sequences of eight morphologically diverse alphaproteobacteria.</title>
        <authorList>
            <consortium name="US DOE Joint Genome Institute"/>
            <person name="Brown P.J."/>
            <person name="Kysela D.T."/>
            <person name="Buechlein A."/>
            <person name="Hemmerich C."/>
            <person name="Brun Y.V."/>
        </authorList>
    </citation>
    <scope>NUCLEOTIDE SEQUENCE [LARGE SCALE GENOMIC DNA]</scope>
    <source>
        <strain evidence="14">ATCC 51888 / DSM 1869 / NCIB 11706 / TK 0415</strain>
    </source>
</reference>
<evidence type="ECO:0000259" key="12">
    <source>
        <dbReference type="Pfam" id="PF00768"/>
    </source>
</evidence>
<proteinExistence type="inferred from homology"/>
<dbReference type="PANTHER" id="PTHR21581:SF6">
    <property type="entry name" value="TRAFFICKING PROTEIN PARTICLE COMPLEX SUBUNIT 12"/>
    <property type="match status" value="1"/>
</dbReference>
<dbReference type="Proteomes" id="UP000002033">
    <property type="component" value="Chromosome"/>
</dbReference>
<feature type="binding site" evidence="8">
    <location>
        <position position="213"/>
    </location>
    <ligand>
        <name>substrate</name>
    </ligand>
</feature>
<feature type="compositionally biased region" description="Basic residues" evidence="10">
    <location>
        <begin position="301"/>
        <end position="326"/>
    </location>
</feature>
<evidence type="ECO:0000313" key="13">
    <source>
        <dbReference type="EMBL" id="ADJ21881.1"/>
    </source>
</evidence>
<evidence type="ECO:0000313" key="14">
    <source>
        <dbReference type="Proteomes" id="UP000002033"/>
    </source>
</evidence>
<feature type="region of interest" description="Disordered" evidence="10">
    <location>
        <begin position="296"/>
        <end position="360"/>
    </location>
</feature>
<keyword evidence="2 11" id="KW-0732">Signal</keyword>
<feature type="active site" description="Proton acceptor" evidence="7">
    <location>
        <position position="54"/>
    </location>
</feature>
<evidence type="ECO:0000256" key="6">
    <source>
        <dbReference type="ARBA" id="ARBA00023316"/>
    </source>
</evidence>
<evidence type="ECO:0000256" key="4">
    <source>
        <dbReference type="ARBA" id="ARBA00022960"/>
    </source>
</evidence>
<dbReference type="InterPro" id="IPR018044">
    <property type="entry name" value="Peptidase_S11"/>
</dbReference>
<evidence type="ECO:0000256" key="3">
    <source>
        <dbReference type="ARBA" id="ARBA00022801"/>
    </source>
</evidence>
<dbReference type="PANTHER" id="PTHR21581">
    <property type="entry name" value="D-ALANYL-D-ALANINE CARBOXYPEPTIDASE"/>
    <property type="match status" value="1"/>
</dbReference>
<evidence type="ECO:0000256" key="1">
    <source>
        <dbReference type="ARBA" id="ARBA00007164"/>
    </source>
</evidence>
<evidence type="ECO:0000256" key="5">
    <source>
        <dbReference type="ARBA" id="ARBA00022984"/>
    </source>
</evidence>
<keyword evidence="3 13" id="KW-0378">Hydrolase</keyword>
<feature type="chain" id="PRO_5003115978" evidence="11">
    <location>
        <begin position="25"/>
        <end position="360"/>
    </location>
</feature>
<dbReference type="InterPro" id="IPR001967">
    <property type="entry name" value="Peptidase_S11_N"/>
</dbReference>